<sequence length="40" mass="4545">MAIYFAPLPSPLSGWFSPPRIPQFDPQKHHSGLSKMLAFF</sequence>
<evidence type="ECO:0000313" key="1">
    <source>
        <dbReference type="EMBL" id="JAD47989.1"/>
    </source>
</evidence>
<protein>
    <submittedName>
        <fullName evidence="1">Uncharacterized protein</fullName>
    </submittedName>
</protein>
<reference evidence="1" key="2">
    <citation type="journal article" date="2015" name="Data Brief">
        <title>Shoot transcriptome of the giant reed, Arundo donax.</title>
        <authorList>
            <person name="Barrero R.A."/>
            <person name="Guerrero F.D."/>
            <person name="Moolhuijzen P."/>
            <person name="Goolsby J.A."/>
            <person name="Tidwell J."/>
            <person name="Bellgard S.E."/>
            <person name="Bellgard M.I."/>
        </authorList>
    </citation>
    <scope>NUCLEOTIDE SEQUENCE</scope>
    <source>
        <tissue evidence="1">Shoot tissue taken approximately 20 cm above the soil surface</tissue>
    </source>
</reference>
<dbReference type="AlphaFoldDB" id="A0A0A9A8J8"/>
<proteinExistence type="predicted"/>
<organism evidence="1">
    <name type="scientific">Arundo donax</name>
    <name type="common">Giant reed</name>
    <name type="synonym">Donax arundinaceus</name>
    <dbReference type="NCBI Taxonomy" id="35708"/>
    <lineage>
        <taxon>Eukaryota</taxon>
        <taxon>Viridiplantae</taxon>
        <taxon>Streptophyta</taxon>
        <taxon>Embryophyta</taxon>
        <taxon>Tracheophyta</taxon>
        <taxon>Spermatophyta</taxon>
        <taxon>Magnoliopsida</taxon>
        <taxon>Liliopsida</taxon>
        <taxon>Poales</taxon>
        <taxon>Poaceae</taxon>
        <taxon>PACMAD clade</taxon>
        <taxon>Arundinoideae</taxon>
        <taxon>Arundineae</taxon>
        <taxon>Arundo</taxon>
    </lineage>
</organism>
<accession>A0A0A9A8J8</accession>
<reference evidence="1" key="1">
    <citation type="submission" date="2014-09" db="EMBL/GenBank/DDBJ databases">
        <authorList>
            <person name="Magalhaes I.L.F."/>
            <person name="Oliveira U."/>
            <person name="Santos F.R."/>
            <person name="Vidigal T.H.D.A."/>
            <person name="Brescovit A.D."/>
            <person name="Santos A.J."/>
        </authorList>
    </citation>
    <scope>NUCLEOTIDE SEQUENCE</scope>
    <source>
        <tissue evidence="1">Shoot tissue taken approximately 20 cm above the soil surface</tissue>
    </source>
</reference>
<name>A0A0A9A8J8_ARUDO</name>
<dbReference type="EMBL" id="GBRH01249906">
    <property type="protein sequence ID" value="JAD47989.1"/>
    <property type="molecule type" value="Transcribed_RNA"/>
</dbReference>